<protein>
    <submittedName>
        <fullName evidence="4">Phospholipase</fullName>
    </submittedName>
</protein>
<dbReference type="InterPro" id="IPR003140">
    <property type="entry name" value="PLipase/COase/thioEstase"/>
</dbReference>
<dbReference type="PANTHER" id="PTHR43037">
    <property type="entry name" value="UNNAMED PRODUCT-RELATED"/>
    <property type="match status" value="1"/>
</dbReference>
<evidence type="ECO:0000256" key="1">
    <source>
        <dbReference type="ARBA" id="ARBA00022729"/>
    </source>
</evidence>
<gene>
    <name evidence="4" type="ORF">AAY42_06680</name>
</gene>
<dbReference type="Gene3D" id="3.40.50.1820">
    <property type="entry name" value="alpha/beta hydrolase"/>
    <property type="match status" value="1"/>
</dbReference>
<evidence type="ECO:0000313" key="4">
    <source>
        <dbReference type="EMBL" id="KQC29604.1"/>
    </source>
</evidence>
<feature type="signal peptide" evidence="2">
    <location>
        <begin position="1"/>
        <end position="21"/>
    </location>
</feature>
<accession>A0A0Q0WVT2</accession>
<feature type="chain" id="PRO_5006186049" evidence="2">
    <location>
        <begin position="22"/>
        <end position="260"/>
    </location>
</feature>
<dbReference type="InterPro" id="IPR029058">
    <property type="entry name" value="AB_hydrolase_fold"/>
</dbReference>
<dbReference type="Proteomes" id="UP000050827">
    <property type="component" value="Unassembled WGS sequence"/>
</dbReference>
<proteinExistence type="predicted"/>
<feature type="domain" description="Phospholipase/carboxylesterase/thioesterase" evidence="3">
    <location>
        <begin position="56"/>
        <end position="246"/>
    </location>
</feature>
<sequence>MKFITSLCVALLFLSYGNMKAQDLSVYKKKVFVKNGDKMPYRIVFPKDYNPKEKYPLLFVLHGSGERGDDNESQLVHGSDLFLKEEVRNNHRAIVVFPQCAAGSSWAKVDVKGDIPNRKFVFYEDSEPTKDMLLLEGLIKDIRKTYRIDKNRIYVGGLSMGGMGTFELVRRNPKLFAAAFPICGGANPKISKKLSNLDWWVFHGEADNVVPEKLSATMVKAMQDIGINVKYSVYPEVGHNSWDNAFSEPELLTWLFSKSR</sequence>
<dbReference type="STRING" id="346185.AAY42_06680"/>
<organism evidence="4 5">
    <name type="scientific">Flagellimonas eckloniae</name>
    <dbReference type="NCBI Taxonomy" id="346185"/>
    <lineage>
        <taxon>Bacteria</taxon>
        <taxon>Pseudomonadati</taxon>
        <taxon>Bacteroidota</taxon>
        <taxon>Flavobacteriia</taxon>
        <taxon>Flavobacteriales</taxon>
        <taxon>Flavobacteriaceae</taxon>
        <taxon>Flagellimonas</taxon>
    </lineage>
</organism>
<keyword evidence="1 2" id="KW-0732">Signal</keyword>
<dbReference type="RefSeq" id="WP_055393537.1">
    <property type="nucleotide sequence ID" value="NZ_LCTZ01000002.1"/>
</dbReference>
<evidence type="ECO:0000256" key="2">
    <source>
        <dbReference type="SAM" id="SignalP"/>
    </source>
</evidence>
<dbReference type="InterPro" id="IPR050955">
    <property type="entry name" value="Plant_Biomass_Hydrol_Est"/>
</dbReference>
<keyword evidence="5" id="KW-1185">Reference proteome</keyword>
<dbReference type="PATRIC" id="fig|1547436.3.peg.1383"/>
<dbReference type="SUPFAM" id="SSF53474">
    <property type="entry name" value="alpha/beta-Hydrolases"/>
    <property type="match status" value="1"/>
</dbReference>
<evidence type="ECO:0000313" key="5">
    <source>
        <dbReference type="Proteomes" id="UP000050827"/>
    </source>
</evidence>
<dbReference type="OrthoDB" id="9764953at2"/>
<dbReference type="Pfam" id="PF02230">
    <property type="entry name" value="Abhydrolase_2"/>
    <property type="match status" value="1"/>
</dbReference>
<dbReference type="GO" id="GO:0016787">
    <property type="term" value="F:hydrolase activity"/>
    <property type="evidence" value="ECO:0007669"/>
    <property type="project" value="InterPro"/>
</dbReference>
<name>A0A0Q0WVT2_9FLAO</name>
<reference evidence="4 5" key="1">
    <citation type="submission" date="2015-04" db="EMBL/GenBank/DDBJ databases">
        <title>Complete genome of flavobacterium.</title>
        <authorList>
            <person name="Kwon Y.M."/>
            <person name="Kim S.-J."/>
        </authorList>
    </citation>
    <scope>NUCLEOTIDE SEQUENCE [LARGE SCALE GENOMIC DNA]</scope>
    <source>
        <strain evidence="4 5">DK169</strain>
    </source>
</reference>
<evidence type="ECO:0000259" key="3">
    <source>
        <dbReference type="Pfam" id="PF02230"/>
    </source>
</evidence>
<dbReference type="PANTHER" id="PTHR43037:SF1">
    <property type="entry name" value="BLL1128 PROTEIN"/>
    <property type="match status" value="1"/>
</dbReference>
<dbReference type="AlphaFoldDB" id="A0A0Q0WVT2"/>
<dbReference type="EMBL" id="LCTZ01000002">
    <property type="protein sequence ID" value="KQC29604.1"/>
    <property type="molecule type" value="Genomic_DNA"/>
</dbReference>
<comment type="caution">
    <text evidence="4">The sequence shown here is derived from an EMBL/GenBank/DDBJ whole genome shotgun (WGS) entry which is preliminary data.</text>
</comment>